<dbReference type="InterPro" id="IPR029058">
    <property type="entry name" value="AB_hydrolase_fold"/>
</dbReference>
<evidence type="ECO:0000256" key="2">
    <source>
        <dbReference type="ARBA" id="ARBA00009431"/>
    </source>
</evidence>
<keyword evidence="3" id="KW-0964">Secreted</keyword>
<evidence type="ECO:0000256" key="8">
    <source>
        <dbReference type="RuleBase" id="RU361156"/>
    </source>
</evidence>
<dbReference type="Proteomes" id="UP001341840">
    <property type="component" value="Unassembled WGS sequence"/>
</dbReference>
<dbReference type="PROSITE" id="PS00560">
    <property type="entry name" value="CARBOXYPEPT_SER_HIS"/>
    <property type="match status" value="1"/>
</dbReference>
<dbReference type="InterPro" id="IPR001563">
    <property type="entry name" value="Peptidase_S10"/>
</dbReference>
<reference evidence="9 10" key="1">
    <citation type="journal article" date="2023" name="Plants (Basel)">
        <title>Bridging the Gap: Combining Genomics and Transcriptomics Approaches to Understand Stylosanthes scabra, an Orphan Legume from the Brazilian Caatinga.</title>
        <authorList>
            <person name="Ferreira-Neto J.R.C."/>
            <person name="da Silva M.D."/>
            <person name="Binneck E."/>
            <person name="de Melo N.F."/>
            <person name="da Silva R.H."/>
            <person name="de Melo A.L.T.M."/>
            <person name="Pandolfi V."/>
            <person name="Bustamante F.O."/>
            <person name="Brasileiro-Vidal A.C."/>
            <person name="Benko-Iseppon A.M."/>
        </authorList>
    </citation>
    <scope>NUCLEOTIDE SEQUENCE [LARGE SCALE GENOMIC DNA]</scope>
    <source>
        <tissue evidence="9">Leaves</tissue>
    </source>
</reference>
<evidence type="ECO:0000256" key="4">
    <source>
        <dbReference type="ARBA" id="ARBA00022645"/>
    </source>
</evidence>
<evidence type="ECO:0000256" key="6">
    <source>
        <dbReference type="ARBA" id="ARBA00022801"/>
    </source>
</evidence>
<keyword evidence="7" id="KW-0325">Glycoprotein</keyword>
<evidence type="ECO:0000256" key="7">
    <source>
        <dbReference type="ARBA" id="ARBA00023180"/>
    </source>
</evidence>
<keyword evidence="10" id="KW-1185">Reference proteome</keyword>
<dbReference type="PROSITE" id="PS00131">
    <property type="entry name" value="CARBOXYPEPT_SER_SER"/>
    <property type="match status" value="2"/>
</dbReference>
<organism evidence="9 10">
    <name type="scientific">Stylosanthes scabra</name>
    <dbReference type="NCBI Taxonomy" id="79078"/>
    <lineage>
        <taxon>Eukaryota</taxon>
        <taxon>Viridiplantae</taxon>
        <taxon>Streptophyta</taxon>
        <taxon>Embryophyta</taxon>
        <taxon>Tracheophyta</taxon>
        <taxon>Spermatophyta</taxon>
        <taxon>Magnoliopsida</taxon>
        <taxon>eudicotyledons</taxon>
        <taxon>Gunneridae</taxon>
        <taxon>Pentapetalae</taxon>
        <taxon>rosids</taxon>
        <taxon>fabids</taxon>
        <taxon>Fabales</taxon>
        <taxon>Fabaceae</taxon>
        <taxon>Papilionoideae</taxon>
        <taxon>50 kb inversion clade</taxon>
        <taxon>dalbergioids sensu lato</taxon>
        <taxon>Dalbergieae</taxon>
        <taxon>Pterocarpus clade</taxon>
        <taxon>Stylosanthes</taxon>
    </lineage>
</organism>
<evidence type="ECO:0000313" key="9">
    <source>
        <dbReference type="EMBL" id="MED6169660.1"/>
    </source>
</evidence>
<dbReference type="PANTHER" id="PTHR11802:SF254">
    <property type="entry name" value="SERINE CARBOXYPEPTIDASE-LIKE 20"/>
    <property type="match status" value="1"/>
</dbReference>
<evidence type="ECO:0000256" key="1">
    <source>
        <dbReference type="ARBA" id="ARBA00004613"/>
    </source>
</evidence>
<dbReference type="PRINTS" id="PR00724">
    <property type="entry name" value="CRBOXYPTASEC"/>
</dbReference>
<dbReference type="Pfam" id="PF00450">
    <property type="entry name" value="Peptidase_S10"/>
    <property type="match status" value="2"/>
</dbReference>
<dbReference type="Gene3D" id="3.40.50.1820">
    <property type="entry name" value="alpha/beta hydrolase"/>
    <property type="match status" value="2"/>
</dbReference>
<evidence type="ECO:0000256" key="3">
    <source>
        <dbReference type="ARBA" id="ARBA00022525"/>
    </source>
</evidence>
<dbReference type="EMBL" id="JASCZI010151115">
    <property type="protein sequence ID" value="MED6169660.1"/>
    <property type="molecule type" value="Genomic_DNA"/>
</dbReference>
<protein>
    <recommendedName>
        <fullName evidence="8">Carboxypeptidase</fullName>
        <ecNumber evidence="8">3.4.16.-</ecNumber>
    </recommendedName>
</protein>
<dbReference type="EC" id="3.4.16.-" evidence="8"/>
<comment type="subcellular location">
    <subcellularLocation>
        <location evidence="1">Secreted</location>
    </subcellularLocation>
</comment>
<accession>A0ABU6VAB0</accession>
<keyword evidence="4 8" id="KW-0121">Carboxypeptidase</keyword>
<evidence type="ECO:0000256" key="5">
    <source>
        <dbReference type="ARBA" id="ARBA00022670"/>
    </source>
</evidence>
<proteinExistence type="inferred from homology"/>
<dbReference type="SUPFAM" id="SSF53474">
    <property type="entry name" value="alpha/beta-Hydrolases"/>
    <property type="match status" value="2"/>
</dbReference>
<gene>
    <name evidence="9" type="primary">SCPL20_3</name>
    <name evidence="9" type="ORF">PIB30_023212</name>
</gene>
<comment type="caution">
    <text evidence="9">The sequence shown here is derived from an EMBL/GenBank/DDBJ whole genome shotgun (WGS) entry which is preliminary data.</text>
</comment>
<dbReference type="InterPro" id="IPR033124">
    <property type="entry name" value="Ser_caboxypep_his_AS"/>
</dbReference>
<evidence type="ECO:0000313" key="10">
    <source>
        <dbReference type="Proteomes" id="UP001341840"/>
    </source>
</evidence>
<keyword evidence="6 8" id="KW-0378">Hydrolase</keyword>
<comment type="similarity">
    <text evidence="2 8">Belongs to the peptidase S10 family.</text>
</comment>
<dbReference type="PANTHER" id="PTHR11802">
    <property type="entry name" value="SERINE PROTEASE FAMILY S10 SERINE CARBOXYPEPTIDASE"/>
    <property type="match status" value="1"/>
</dbReference>
<dbReference type="InterPro" id="IPR018202">
    <property type="entry name" value="Ser_caboxypep_ser_AS"/>
</dbReference>
<keyword evidence="5 8" id="KW-0645">Protease</keyword>
<name>A0ABU6VAB0_9FABA</name>
<sequence length="749" mass="84176">MFLVLIGALRYVTVDEDHGRNLYYYFVESECEPSKDPVVLWLNGGPGCSSMDGFVYEHGPFNFEKPTIKGALPKLTLNQFSWSKVSNIIYLDSPAGTGFSYSKNESDYVTGDLRTANDTHAFLLKWFEQYPEFQQNPFFIAGESYAGIYIPTLADAIVRGIDACVTAGNDACGKPVINFKGYMIGNGVTDKIFDGNALIPFTHGMGLISDEIFQESERVCQGNYYDPQTNDCKDQLKKVNKIIAALNVYDILEPCYHNNGTSSSSSNSRLPQSFKELGVTDRPLPVRKRMFGRAWPYRAIVNDGLVPTWPQLNKLMQKDSDIALDVPCTDVEVATEWLNNDEVRKALHTVEKSVVSKWEICTDQITYYHPTGSMIKYHKKLTSRGYRALIYSGDHDMCVPYTGSQAWVSSLGYKIVDEWRPWFTDGQVSGFTQGYEKNLTFLTIKGAGHTVPEYKPKESLYVTVDEDHGRNLYYYFVESEGEPSKDPVVLWLNGGPGCSSMDGFVYQHGKVSNIIYLDSPGGVGFSYSKNESDYITGDLRTANDTHAFLLKWFELYPEFQQNPFFIAGESYAGINIPTLADAIVRGIDACVKPILNFKGYLIGNGVTDNKFDGNALIPFTHGMGLISDEIFQESERVCKGNYYDPQSKDCTSQITKVNNIIAALNIYDILEPCYHNNGIESSNNTRLPRSFKELGVTDRPLPVRKRMFGRAWPYRAIVNDGIVPSWPQLNELMKDDSDNAVGVPCFEFE</sequence>